<feature type="transmembrane region" description="Helical" evidence="1">
    <location>
        <begin position="349"/>
        <end position="375"/>
    </location>
</feature>
<keyword evidence="1" id="KW-1133">Transmembrane helix</keyword>
<feature type="domain" description="Heparan-alpha-glucosaminide N-acetyltransferase catalytic" evidence="2">
    <location>
        <begin position="17"/>
        <end position="159"/>
    </location>
</feature>
<sequence>MSSATGTPFLNTRPNTRLLSIDVLRGLTVAFMILVNNNGNNDLAYRALNHSLWNGFTPTDLVFPTFLFIMGISMVLSFSAHRAKATSNIVMLTSIGRRFALLIFFGLVVNGFPYFHLDTLRIYGVLQRIAVCYLLAALLQLVTDRIAPRVVLFFAAVIGYWVLLRFVPVPGHGIPGRDFPLLDHDINLVAWLDRHIFPHRLFEKTRDPEGLLSDIPAFASTILGLLAGAWIKQARPAGQKLMGLFGAGIALAVAGLLWSESFPINKKLWTSSYVLYAGGLSILLLAVAYYLIEVRQLRGRWTYPLLVFGTNAITAYVISELLSSAVAVFKVNQTQSFQVYVYSHYFIHLGTPAIGSLIYSLLFVAVCYVPAWLLYRKRIFIKL</sequence>
<keyword evidence="1" id="KW-0472">Membrane</keyword>
<reference evidence="3 4" key="1">
    <citation type="submission" date="2020-08" db="EMBL/GenBank/DDBJ databases">
        <title>Genomic Encyclopedia of Type Strains, Phase IV (KMG-V): Genome sequencing to study the core and pangenomes of soil and plant-associated prokaryotes.</title>
        <authorList>
            <person name="Whitman W."/>
        </authorList>
    </citation>
    <scope>NUCLEOTIDE SEQUENCE [LARGE SCALE GENOMIC DNA]</scope>
    <source>
        <strain evidence="3 4">X5P3</strain>
    </source>
</reference>
<evidence type="ECO:0000256" key="1">
    <source>
        <dbReference type="SAM" id="Phobius"/>
    </source>
</evidence>
<feature type="transmembrane region" description="Helical" evidence="1">
    <location>
        <begin position="211"/>
        <end position="231"/>
    </location>
</feature>
<dbReference type="Pfam" id="PF07786">
    <property type="entry name" value="HGSNAT_cat"/>
    <property type="match status" value="1"/>
</dbReference>
<proteinExistence type="predicted"/>
<name>A0A7W8EAT8_9BACT</name>
<keyword evidence="1" id="KW-0812">Transmembrane</keyword>
<organism evidence="3 4">
    <name type="scientific">Granulicella mallensis</name>
    <dbReference type="NCBI Taxonomy" id="940614"/>
    <lineage>
        <taxon>Bacteria</taxon>
        <taxon>Pseudomonadati</taxon>
        <taxon>Acidobacteriota</taxon>
        <taxon>Terriglobia</taxon>
        <taxon>Terriglobales</taxon>
        <taxon>Acidobacteriaceae</taxon>
        <taxon>Granulicella</taxon>
    </lineage>
</organism>
<accession>A0A7W8EAT8</accession>
<feature type="transmembrane region" description="Helical" evidence="1">
    <location>
        <begin position="150"/>
        <end position="167"/>
    </location>
</feature>
<feature type="transmembrane region" description="Helical" evidence="1">
    <location>
        <begin position="61"/>
        <end position="78"/>
    </location>
</feature>
<dbReference type="EMBL" id="JACHIO010000013">
    <property type="protein sequence ID" value="MBB5064864.1"/>
    <property type="molecule type" value="Genomic_DNA"/>
</dbReference>
<dbReference type="RefSeq" id="WP_184257112.1">
    <property type="nucleotide sequence ID" value="NZ_JACHIO010000013.1"/>
</dbReference>
<dbReference type="InterPro" id="IPR012429">
    <property type="entry name" value="HGSNAT_cat"/>
</dbReference>
<dbReference type="PANTHER" id="PTHR31061">
    <property type="entry name" value="LD22376P"/>
    <property type="match status" value="1"/>
</dbReference>
<protein>
    <submittedName>
        <fullName evidence="3">Putative acyltransferase</fullName>
    </submittedName>
</protein>
<evidence type="ECO:0000313" key="4">
    <source>
        <dbReference type="Proteomes" id="UP000584867"/>
    </source>
</evidence>
<feature type="transmembrane region" description="Helical" evidence="1">
    <location>
        <begin position="122"/>
        <end position="143"/>
    </location>
</feature>
<evidence type="ECO:0000259" key="2">
    <source>
        <dbReference type="Pfam" id="PF07786"/>
    </source>
</evidence>
<dbReference type="PANTHER" id="PTHR31061:SF24">
    <property type="entry name" value="LD22376P"/>
    <property type="match status" value="1"/>
</dbReference>
<dbReference type="AlphaFoldDB" id="A0A7W8EAT8"/>
<feature type="transmembrane region" description="Helical" evidence="1">
    <location>
        <begin position="273"/>
        <end position="292"/>
    </location>
</feature>
<dbReference type="Proteomes" id="UP000584867">
    <property type="component" value="Unassembled WGS sequence"/>
</dbReference>
<keyword evidence="3" id="KW-0012">Acyltransferase</keyword>
<dbReference type="GO" id="GO:0016746">
    <property type="term" value="F:acyltransferase activity"/>
    <property type="evidence" value="ECO:0007669"/>
    <property type="project" value="UniProtKB-KW"/>
</dbReference>
<evidence type="ECO:0000313" key="3">
    <source>
        <dbReference type="EMBL" id="MBB5064864.1"/>
    </source>
</evidence>
<comment type="caution">
    <text evidence="3">The sequence shown here is derived from an EMBL/GenBank/DDBJ whole genome shotgun (WGS) entry which is preliminary data.</text>
</comment>
<feature type="transmembrane region" description="Helical" evidence="1">
    <location>
        <begin position="304"/>
        <end position="329"/>
    </location>
</feature>
<feature type="transmembrane region" description="Helical" evidence="1">
    <location>
        <begin position="243"/>
        <end position="261"/>
    </location>
</feature>
<gene>
    <name evidence="3" type="ORF">HDF15_003226</name>
</gene>
<keyword evidence="3" id="KW-0808">Transferase</keyword>